<gene>
    <name evidence="3" type="ORF">QBC42DRAFT_289551</name>
</gene>
<evidence type="ECO:0000256" key="2">
    <source>
        <dbReference type="SAM" id="Phobius"/>
    </source>
</evidence>
<evidence type="ECO:0000256" key="1">
    <source>
        <dbReference type="SAM" id="MobiDB-lite"/>
    </source>
</evidence>
<dbReference type="Proteomes" id="UP001321749">
    <property type="component" value="Unassembled WGS sequence"/>
</dbReference>
<evidence type="ECO:0000313" key="3">
    <source>
        <dbReference type="EMBL" id="KAK4459410.1"/>
    </source>
</evidence>
<feature type="compositionally biased region" description="Low complexity" evidence="1">
    <location>
        <begin position="158"/>
        <end position="172"/>
    </location>
</feature>
<protein>
    <submittedName>
        <fullName evidence="3">Uncharacterized protein</fullName>
    </submittedName>
</protein>
<feature type="compositionally biased region" description="Basic and acidic residues" evidence="1">
    <location>
        <begin position="173"/>
        <end position="194"/>
    </location>
</feature>
<comment type="caution">
    <text evidence="3">The sequence shown here is derived from an EMBL/GenBank/DDBJ whole genome shotgun (WGS) entry which is preliminary data.</text>
</comment>
<name>A0AAV9HHV7_9PEZI</name>
<accession>A0AAV9HHV7</accession>
<reference evidence="3" key="1">
    <citation type="journal article" date="2023" name="Mol. Phylogenet. Evol.">
        <title>Genome-scale phylogeny and comparative genomics of the fungal order Sordariales.</title>
        <authorList>
            <person name="Hensen N."/>
            <person name="Bonometti L."/>
            <person name="Westerberg I."/>
            <person name="Brannstrom I.O."/>
            <person name="Guillou S."/>
            <person name="Cros-Aarteil S."/>
            <person name="Calhoun S."/>
            <person name="Haridas S."/>
            <person name="Kuo A."/>
            <person name="Mondo S."/>
            <person name="Pangilinan J."/>
            <person name="Riley R."/>
            <person name="LaButti K."/>
            <person name="Andreopoulos B."/>
            <person name="Lipzen A."/>
            <person name="Chen C."/>
            <person name="Yan M."/>
            <person name="Daum C."/>
            <person name="Ng V."/>
            <person name="Clum A."/>
            <person name="Steindorff A."/>
            <person name="Ohm R.A."/>
            <person name="Martin F."/>
            <person name="Silar P."/>
            <person name="Natvig D.O."/>
            <person name="Lalanne C."/>
            <person name="Gautier V."/>
            <person name="Ament-Velasquez S.L."/>
            <person name="Kruys A."/>
            <person name="Hutchinson M.I."/>
            <person name="Powell A.J."/>
            <person name="Barry K."/>
            <person name="Miller A.N."/>
            <person name="Grigoriev I.V."/>
            <person name="Debuchy R."/>
            <person name="Gladieux P."/>
            <person name="Hiltunen Thoren M."/>
            <person name="Johannesson H."/>
        </authorList>
    </citation>
    <scope>NUCLEOTIDE SEQUENCE</scope>
    <source>
        <strain evidence="3">PSN324</strain>
    </source>
</reference>
<feature type="transmembrane region" description="Helical" evidence="2">
    <location>
        <begin position="6"/>
        <end position="24"/>
    </location>
</feature>
<keyword evidence="4" id="KW-1185">Reference proteome</keyword>
<keyword evidence="2" id="KW-1133">Transmembrane helix</keyword>
<proteinExistence type="predicted"/>
<evidence type="ECO:0000313" key="4">
    <source>
        <dbReference type="Proteomes" id="UP001321749"/>
    </source>
</evidence>
<dbReference type="EMBL" id="MU865037">
    <property type="protein sequence ID" value="KAK4459410.1"/>
    <property type="molecule type" value="Genomic_DNA"/>
</dbReference>
<feature type="region of interest" description="Disordered" evidence="1">
    <location>
        <begin position="156"/>
        <end position="218"/>
    </location>
</feature>
<organism evidence="3 4">
    <name type="scientific">Cladorrhinum samala</name>
    <dbReference type="NCBI Taxonomy" id="585594"/>
    <lineage>
        <taxon>Eukaryota</taxon>
        <taxon>Fungi</taxon>
        <taxon>Dikarya</taxon>
        <taxon>Ascomycota</taxon>
        <taxon>Pezizomycotina</taxon>
        <taxon>Sordariomycetes</taxon>
        <taxon>Sordariomycetidae</taxon>
        <taxon>Sordariales</taxon>
        <taxon>Podosporaceae</taxon>
        <taxon>Cladorrhinum</taxon>
    </lineage>
</organism>
<sequence length="218" mass="25276">MGVPVVLATVAACGSIVTSIKSSWELRRMVKKKKEMHEADDEAPYVFRKLRKAYYDGLMTPSEYEQWYEKFLVAKVEKDLGGLRRIRAHIRILENGAPVTNSQRSRSVDHGRRRHSVGYPAPSPYVDYSRKHNLEYHPDQRARVGAPPDQFIKLEKQSTYSRGSSSNASSRVGRSESVRHESRTRGRSSRRYDSYDSGDEDSDYYYEKRQYRGRSSQR</sequence>
<keyword evidence="2" id="KW-0472">Membrane</keyword>
<dbReference type="AlphaFoldDB" id="A0AAV9HHV7"/>
<reference evidence="3" key="2">
    <citation type="submission" date="2023-06" db="EMBL/GenBank/DDBJ databases">
        <authorList>
            <consortium name="Lawrence Berkeley National Laboratory"/>
            <person name="Mondo S.J."/>
            <person name="Hensen N."/>
            <person name="Bonometti L."/>
            <person name="Westerberg I."/>
            <person name="Brannstrom I.O."/>
            <person name="Guillou S."/>
            <person name="Cros-Aarteil S."/>
            <person name="Calhoun S."/>
            <person name="Haridas S."/>
            <person name="Kuo A."/>
            <person name="Pangilinan J."/>
            <person name="Riley R."/>
            <person name="Labutti K."/>
            <person name="Andreopoulos B."/>
            <person name="Lipzen A."/>
            <person name="Chen C."/>
            <person name="Yanf M."/>
            <person name="Daum C."/>
            <person name="Ng V."/>
            <person name="Clum A."/>
            <person name="Steindorff A."/>
            <person name="Ohm R."/>
            <person name="Martin F."/>
            <person name="Silar P."/>
            <person name="Natvig D."/>
            <person name="Lalanne C."/>
            <person name="Gautier V."/>
            <person name="Ament-Velasquez S.L."/>
            <person name="Kruys A."/>
            <person name="Hutchinson M.I."/>
            <person name="Powell A.J."/>
            <person name="Barry K."/>
            <person name="Miller A.N."/>
            <person name="Grigoriev I.V."/>
            <person name="Debuchy R."/>
            <person name="Gladieux P."/>
            <person name="Thoren M.H."/>
            <person name="Johannesson H."/>
        </authorList>
    </citation>
    <scope>NUCLEOTIDE SEQUENCE</scope>
    <source>
        <strain evidence="3">PSN324</strain>
    </source>
</reference>
<keyword evidence="2" id="KW-0812">Transmembrane</keyword>
<feature type="region of interest" description="Disordered" evidence="1">
    <location>
        <begin position="100"/>
        <end position="129"/>
    </location>
</feature>